<gene>
    <name evidence="1" type="ORF">WA1_16165</name>
</gene>
<sequence length="82" mass="9231">MDQNEQKQRRAAAKEFLKSLNQLEDMLHENTVENEETTELPSASIGEIQEANDSFGIDLEAFEDAVADIEQYMARKNGNVNG</sequence>
<evidence type="ECO:0000313" key="1">
    <source>
        <dbReference type="EMBL" id="KYC41582.1"/>
    </source>
</evidence>
<organism evidence="1 2">
    <name type="scientific">Scytonema hofmannii PCC 7110</name>
    <dbReference type="NCBI Taxonomy" id="128403"/>
    <lineage>
        <taxon>Bacteria</taxon>
        <taxon>Bacillati</taxon>
        <taxon>Cyanobacteriota</taxon>
        <taxon>Cyanophyceae</taxon>
        <taxon>Nostocales</taxon>
        <taxon>Scytonemataceae</taxon>
        <taxon>Scytonema</taxon>
    </lineage>
</organism>
<reference evidence="1 2" key="1">
    <citation type="journal article" date="2013" name="Genome Biol. Evol.">
        <title>Genomes of Stigonematalean cyanobacteria (subsection V) and the evolution of oxygenic photosynthesis from prokaryotes to plastids.</title>
        <authorList>
            <person name="Dagan T."/>
            <person name="Roettger M."/>
            <person name="Stucken K."/>
            <person name="Landan G."/>
            <person name="Koch R."/>
            <person name="Major P."/>
            <person name="Gould S.B."/>
            <person name="Goremykin V.V."/>
            <person name="Rippka R."/>
            <person name="Tandeau de Marsac N."/>
            <person name="Gugger M."/>
            <person name="Lockhart P.J."/>
            <person name="Allen J.F."/>
            <person name="Brune I."/>
            <person name="Maus I."/>
            <person name="Puhler A."/>
            <person name="Martin W.F."/>
        </authorList>
    </citation>
    <scope>NUCLEOTIDE SEQUENCE [LARGE SCALE GENOMIC DNA]</scope>
    <source>
        <strain evidence="1 2">PCC 7110</strain>
    </source>
</reference>
<protein>
    <submittedName>
        <fullName evidence="1">Uncharacterized protein</fullName>
    </submittedName>
</protein>
<dbReference type="Proteomes" id="UP000076925">
    <property type="component" value="Unassembled WGS sequence"/>
</dbReference>
<dbReference type="EMBL" id="ANNX02000020">
    <property type="protein sequence ID" value="KYC41582.1"/>
    <property type="molecule type" value="Genomic_DNA"/>
</dbReference>
<proteinExistence type="predicted"/>
<keyword evidence="2" id="KW-1185">Reference proteome</keyword>
<name>A0A139XAC0_9CYAN</name>
<dbReference type="RefSeq" id="WP_017746471.1">
    <property type="nucleotide sequence ID" value="NZ_KQ976354.1"/>
</dbReference>
<dbReference type="AlphaFoldDB" id="A0A139XAC0"/>
<dbReference type="OrthoDB" id="515899at2"/>
<comment type="caution">
    <text evidence="1">The sequence shown here is derived from an EMBL/GenBank/DDBJ whole genome shotgun (WGS) entry which is preliminary data.</text>
</comment>
<evidence type="ECO:0000313" key="2">
    <source>
        <dbReference type="Proteomes" id="UP000076925"/>
    </source>
</evidence>
<accession>A0A139XAC0</accession>